<accession>A0A9P9XRL7</accession>
<dbReference type="AlphaFoldDB" id="A0A9P9XRL7"/>
<dbReference type="Pfam" id="PF13409">
    <property type="entry name" value="GST_N_2"/>
    <property type="match status" value="1"/>
</dbReference>
<dbReference type="InterPro" id="IPR040079">
    <property type="entry name" value="Glutathione_S-Trfase"/>
</dbReference>
<evidence type="ECO:0000259" key="3">
    <source>
        <dbReference type="PROSITE" id="PS50405"/>
    </source>
</evidence>
<dbReference type="InterPro" id="IPR036282">
    <property type="entry name" value="Glutathione-S-Trfase_C_sf"/>
</dbReference>
<dbReference type="SUPFAM" id="SSF52833">
    <property type="entry name" value="Thioredoxin-like"/>
    <property type="match status" value="1"/>
</dbReference>
<reference evidence="4" key="1">
    <citation type="submission" date="2019-01" db="EMBL/GenBank/DDBJ databases">
        <title>Colletotrichum abscissum LGMF1257.</title>
        <authorList>
            <person name="Baroncelli R."/>
        </authorList>
    </citation>
    <scope>NUCLEOTIDE SEQUENCE</scope>
    <source>
        <strain evidence="4">Ca142</strain>
    </source>
</reference>
<evidence type="ECO:0000259" key="2">
    <source>
        <dbReference type="PROSITE" id="PS50404"/>
    </source>
</evidence>
<dbReference type="PROSITE" id="PS50404">
    <property type="entry name" value="GST_NTER"/>
    <property type="match status" value="1"/>
</dbReference>
<evidence type="ECO:0000313" key="4">
    <source>
        <dbReference type="EMBL" id="KAI3558794.1"/>
    </source>
</evidence>
<dbReference type="Gene3D" id="1.20.1050.10">
    <property type="match status" value="1"/>
</dbReference>
<dbReference type="EMBL" id="SDAQ01000002">
    <property type="protein sequence ID" value="KAI3558794.1"/>
    <property type="molecule type" value="Genomic_DNA"/>
</dbReference>
<name>A0A9P9XRL7_9PEZI</name>
<protein>
    <submittedName>
        <fullName evidence="4">Glutathione S-transferase</fullName>
    </submittedName>
</protein>
<feature type="domain" description="GST N-terminal" evidence="2">
    <location>
        <begin position="70"/>
        <end position="162"/>
    </location>
</feature>
<evidence type="ECO:0000256" key="1">
    <source>
        <dbReference type="ARBA" id="ARBA00007409"/>
    </source>
</evidence>
<gene>
    <name evidence="4" type="ORF">CABS02_00834</name>
</gene>
<sequence length="334" mass="37254">MSAIEILGRRFHRSISTNSSISSSNLTLKLIATTQARHRFAYPATPTRKLTTARFFATSHQPFKMATEELPKVKLYWLNDSRSQNTLWLLEELKIPYTVQLFRRVPNRLAPPELETVHPLGKAPVLEITPASTDEDPSPAPIRLAESGYITQYLVDHFGHRKPGLVPPRWKPGREGKVGGETEAYARFWYLLHYVEGSFFPVIVQFLLINVLKSSNVPFLIRPLTSLVASKIFSLVIFPSAQKHLAMLENYLETAPGVSAGGGGFLCGPELTAADILISFALITADAENAWDSMGSWPGGSVKAAHPVLFEYVERLKREPGYLRVVEKVKEIEG</sequence>
<proteinExistence type="inferred from homology"/>
<dbReference type="OrthoDB" id="2098326at2759"/>
<evidence type="ECO:0000313" key="5">
    <source>
        <dbReference type="Proteomes" id="UP001056436"/>
    </source>
</evidence>
<dbReference type="SUPFAM" id="SSF47616">
    <property type="entry name" value="GST C-terminal domain-like"/>
    <property type="match status" value="1"/>
</dbReference>
<dbReference type="PANTHER" id="PTHR44051">
    <property type="entry name" value="GLUTATHIONE S-TRANSFERASE-RELATED"/>
    <property type="match status" value="1"/>
</dbReference>
<feature type="domain" description="GST C-terminal" evidence="3">
    <location>
        <begin position="181"/>
        <end position="334"/>
    </location>
</feature>
<comment type="similarity">
    <text evidence="1">Belongs to the GST superfamily.</text>
</comment>
<comment type="caution">
    <text evidence="4">The sequence shown here is derived from an EMBL/GenBank/DDBJ whole genome shotgun (WGS) entry which is preliminary data.</text>
</comment>
<dbReference type="PANTHER" id="PTHR44051:SF9">
    <property type="entry name" value="GLUTATHIONE S-TRANSFERASE 1"/>
    <property type="match status" value="1"/>
</dbReference>
<keyword evidence="5" id="KW-1185">Reference proteome</keyword>
<dbReference type="SFLD" id="SFLDS00019">
    <property type="entry name" value="Glutathione_Transferase_(cytos"/>
    <property type="match status" value="1"/>
</dbReference>
<organism evidence="4 5">
    <name type="scientific">Colletotrichum abscissum</name>
    <dbReference type="NCBI Taxonomy" id="1671311"/>
    <lineage>
        <taxon>Eukaryota</taxon>
        <taxon>Fungi</taxon>
        <taxon>Dikarya</taxon>
        <taxon>Ascomycota</taxon>
        <taxon>Pezizomycotina</taxon>
        <taxon>Sordariomycetes</taxon>
        <taxon>Hypocreomycetidae</taxon>
        <taxon>Glomerellales</taxon>
        <taxon>Glomerellaceae</taxon>
        <taxon>Colletotrichum</taxon>
        <taxon>Colletotrichum acutatum species complex</taxon>
    </lineage>
</organism>
<dbReference type="InterPro" id="IPR036249">
    <property type="entry name" value="Thioredoxin-like_sf"/>
</dbReference>
<dbReference type="PROSITE" id="PS50405">
    <property type="entry name" value="GST_CTER"/>
    <property type="match status" value="1"/>
</dbReference>
<dbReference type="InterPro" id="IPR010987">
    <property type="entry name" value="Glutathione-S-Trfase_C-like"/>
</dbReference>
<dbReference type="InterPro" id="IPR004045">
    <property type="entry name" value="Glutathione_S-Trfase_N"/>
</dbReference>
<dbReference type="CDD" id="cd03046">
    <property type="entry name" value="GST_N_GTT1_like"/>
    <property type="match status" value="1"/>
</dbReference>
<dbReference type="Gene3D" id="3.40.30.10">
    <property type="entry name" value="Glutaredoxin"/>
    <property type="match status" value="1"/>
</dbReference>
<dbReference type="Proteomes" id="UP001056436">
    <property type="component" value="Unassembled WGS sequence"/>
</dbReference>